<proteinExistence type="predicted"/>
<protein>
    <submittedName>
        <fullName evidence="1">Uncharacterized protein</fullName>
    </submittedName>
</protein>
<dbReference type="Proteomes" id="UP000826304">
    <property type="component" value="Segment"/>
</dbReference>
<gene>
    <name evidence="1" type="ORF">KpP1_023</name>
</gene>
<organism evidence="1 2">
    <name type="scientific">Klebsiella phage P1</name>
    <dbReference type="NCBI Taxonomy" id="2862735"/>
    <lineage>
        <taxon>Viruses</taxon>
        <taxon>Duplodnaviria</taxon>
        <taxon>Heunggongvirae</taxon>
        <taxon>Uroviricota</taxon>
        <taxon>Caudoviricetes</taxon>
        <taxon>Drexlerviridae</taxon>
        <taxon>Webervirus</taxon>
        <taxon>Webervirus P1</taxon>
    </lineage>
</organism>
<sequence>MALYRQGKAAMDSSGIVTGTGTNWQSSLTLIRPGSTILFLSSPIQMAVVNKVVSDTQINAITTNGAVVPSSDYAILLSDSLTVDGLAQDVAETLRYYQSQETVIAEAVDFFKDFDLATLQALVEQIKGDAAASQDAAAESQGAAAASQQAAAASQEAASDAKAVRDEIQQIIDDSGEQSTLVALAQPDGFKHIGEANYSYIRSYTGNAEKIKVSGFAVAGDGGHGVFDLIDDDDHTIIDDNCVHLRDALGRLWKRRFLGNTIRMRWAGAKSMAETSAPQDAAFENCLLAAAQLSDSGYPQSIIAGVPRGVVYLAQRHYIRCGNFPESLSWKYPTTGGGDRFGFDMTCAIGEGAGFFLVQANNPSVRLRVDNSQVAFSTTNYTDEQIATLVQNNYILRMESMVNAPDLHIHAANYPGTVLYSTGKKDYSAVTAQWADLVSVLPSIQAVGDVVLNIKTCGRDFYFTNTGAGMGHWNSVWTQNNRRPGYISSCYDLTMTYEDYVPHNETSGGLILSECGTMSLKNILIGAGGVGHLCIWDSRNVHINRNIAICGNTTYAASNTADDLYALEVCNSEVNISGAHVQNSGRFMRVGFNSQVTFQHMTAWDVSTLVEMTNNLSRLKYRGQRVLAVLDPSRVFFNGGFAQNLNASQFGWPCAPIVKIDETVGGDFQFHWNLWTNNAHAGYADKTEAELYFIECKSTSNTGLVSFGEAAKLEGNTSNYFVYLQDKNQLGPVNTRATNFVRVRYGDTSQSSFAMREASHPLEGTTFTAGSIFSYPYRRPGRHTVGFTISGGSVSVTVNGQVRHRYTSDGLHTLALDLRLQEQVLIITTGTVVTSMPQWRYILEN</sequence>
<evidence type="ECO:0000313" key="1">
    <source>
        <dbReference type="EMBL" id="QYC51432.1"/>
    </source>
</evidence>
<dbReference type="EMBL" id="MZ598515">
    <property type="protein sequence ID" value="QYC51432.1"/>
    <property type="molecule type" value="Genomic_DNA"/>
</dbReference>
<name>A0AC61N8Y5_9CAUD</name>
<reference evidence="1" key="1">
    <citation type="submission" date="2021-07" db="EMBL/GenBank/DDBJ databases">
        <title>Isolation, identification and complete genomic analysis of a novel virulent bacteriophage that infects Klebsiella pneumoniae ATCC700603.</title>
        <authorList>
            <person name="Liu L."/>
            <person name="Liu C."/>
            <person name="Jia M."/>
            <person name="Wan L."/>
            <person name="Wu X."/>
        </authorList>
    </citation>
    <scope>NUCLEOTIDE SEQUENCE</scope>
</reference>
<keyword evidence="2" id="KW-1185">Reference proteome</keyword>
<accession>A0AC61N8Y5</accession>
<evidence type="ECO:0000313" key="2">
    <source>
        <dbReference type="Proteomes" id="UP000826304"/>
    </source>
</evidence>